<protein>
    <submittedName>
        <fullName evidence="4">Uncharacterized protein</fullName>
    </submittedName>
</protein>
<evidence type="ECO:0000313" key="4">
    <source>
        <dbReference type="EMBL" id="CAB3257709.1"/>
    </source>
</evidence>
<keyword evidence="2" id="KW-1133">Transmembrane helix</keyword>
<dbReference type="AlphaFoldDB" id="A0A8S1BFA9"/>
<feature type="signal peptide" evidence="3">
    <location>
        <begin position="1"/>
        <end position="18"/>
    </location>
</feature>
<feature type="region of interest" description="Disordered" evidence="1">
    <location>
        <begin position="439"/>
        <end position="460"/>
    </location>
</feature>
<dbReference type="EMBL" id="CADEBC010000592">
    <property type="protein sequence ID" value="CAB3257709.1"/>
    <property type="molecule type" value="Genomic_DNA"/>
</dbReference>
<keyword evidence="2" id="KW-0812">Transmembrane</keyword>
<feature type="chain" id="PRO_5035848926" evidence="3">
    <location>
        <begin position="19"/>
        <end position="582"/>
    </location>
</feature>
<comment type="caution">
    <text evidence="4">The sequence shown here is derived from an EMBL/GenBank/DDBJ whole genome shotgun (WGS) entry which is preliminary data.</text>
</comment>
<sequence>MSNIFFLLFFLTNFYTAAICHTKCKEYLIIIKETSCPTNSTLIREAIKLDDVEMNHDNCSEESLKILSSDESYSNKSYVIKFDYIGFESVCVPIIKSSKLLEHIKIDENITTNENKEFGKDRHQIDKTTVIENNTIKKYPLECLIKDYKQTCDKKKSKETLKNEIKKIVNINLIHANKPTSNITEFIYNNTEASILFEQCVLNNNLCTNSNKIHDYTENSDTILQIKITSIGNKDSSVFLIMNNSKDNFNCTNIINKYKNINVSHIKALTSSIITKYYCQDEKIDDRHLTLPIFDVSLYISIDLNILNTKLRYINCTEKFKHENSTELSIDCNVDESVEMQIKKDNYTTTSGNNSLPEIDLIEGDFNQSLVYHCKLKKVNITRESYYEDVELFNTYTVFDYQTCTEEYSTDDKKAHLDGSKVLFISESNNGNMTITVETPTSKSPIENKNGHLSDHHNDSFNVHNKVINATTKKTKENYFDNEHESKDEGKIRDGKKLLKENATSKTDTSRDQLIQRDQIEDNDPLQEMYYVSPKVYITAVVALLAAVGSVLIYALCLFKKKEHEYQATPKRDWSEMDVTEF</sequence>
<evidence type="ECO:0000256" key="3">
    <source>
        <dbReference type="SAM" id="SignalP"/>
    </source>
</evidence>
<accession>A0A8S1BFA9</accession>
<dbReference type="OrthoDB" id="7465414at2759"/>
<feature type="region of interest" description="Disordered" evidence="1">
    <location>
        <begin position="474"/>
        <end position="493"/>
    </location>
</feature>
<keyword evidence="2" id="KW-0472">Membrane</keyword>
<name>A0A8S1BFA9_ARCPL</name>
<keyword evidence="3" id="KW-0732">Signal</keyword>
<organism evidence="4 5">
    <name type="scientific">Arctia plantaginis</name>
    <name type="common">Wood tiger moth</name>
    <name type="synonym">Phalaena plantaginis</name>
    <dbReference type="NCBI Taxonomy" id="874455"/>
    <lineage>
        <taxon>Eukaryota</taxon>
        <taxon>Metazoa</taxon>
        <taxon>Ecdysozoa</taxon>
        <taxon>Arthropoda</taxon>
        <taxon>Hexapoda</taxon>
        <taxon>Insecta</taxon>
        <taxon>Pterygota</taxon>
        <taxon>Neoptera</taxon>
        <taxon>Endopterygota</taxon>
        <taxon>Lepidoptera</taxon>
        <taxon>Glossata</taxon>
        <taxon>Ditrysia</taxon>
        <taxon>Noctuoidea</taxon>
        <taxon>Erebidae</taxon>
        <taxon>Arctiinae</taxon>
        <taxon>Arctia</taxon>
    </lineage>
</organism>
<evidence type="ECO:0000313" key="5">
    <source>
        <dbReference type="Proteomes" id="UP000494106"/>
    </source>
</evidence>
<evidence type="ECO:0000256" key="1">
    <source>
        <dbReference type="SAM" id="MobiDB-lite"/>
    </source>
</evidence>
<dbReference type="Proteomes" id="UP000494106">
    <property type="component" value="Unassembled WGS sequence"/>
</dbReference>
<gene>
    <name evidence="4" type="ORF">APLA_LOCUS16101</name>
</gene>
<keyword evidence="5" id="KW-1185">Reference proteome</keyword>
<feature type="compositionally biased region" description="Basic and acidic residues" evidence="1">
    <location>
        <begin position="449"/>
        <end position="459"/>
    </location>
</feature>
<proteinExistence type="predicted"/>
<reference evidence="4 5" key="1">
    <citation type="submission" date="2020-04" db="EMBL/GenBank/DDBJ databases">
        <authorList>
            <person name="Wallbank WR R."/>
            <person name="Pardo Diaz C."/>
            <person name="Kozak K."/>
            <person name="Martin S."/>
            <person name="Jiggins C."/>
            <person name="Moest M."/>
            <person name="Warren A I."/>
            <person name="Byers J.R.P. K."/>
            <person name="Montejo-Kovacevich G."/>
            <person name="Yen C E."/>
        </authorList>
    </citation>
    <scope>NUCLEOTIDE SEQUENCE [LARGE SCALE GENOMIC DNA]</scope>
</reference>
<feature type="transmembrane region" description="Helical" evidence="2">
    <location>
        <begin position="536"/>
        <end position="559"/>
    </location>
</feature>
<evidence type="ECO:0000256" key="2">
    <source>
        <dbReference type="SAM" id="Phobius"/>
    </source>
</evidence>